<organism evidence="1 2">
    <name type="scientific">Geomesophilobacter sediminis</name>
    <dbReference type="NCBI Taxonomy" id="2798584"/>
    <lineage>
        <taxon>Bacteria</taxon>
        <taxon>Pseudomonadati</taxon>
        <taxon>Thermodesulfobacteriota</taxon>
        <taxon>Desulfuromonadia</taxon>
        <taxon>Geobacterales</taxon>
        <taxon>Geobacteraceae</taxon>
        <taxon>Geomesophilobacter</taxon>
    </lineage>
</organism>
<evidence type="ECO:0000313" key="1">
    <source>
        <dbReference type="EMBL" id="MBJ6724197.1"/>
    </source>
</evidence>
<comment type="caution">
    <text evidence="1">The sequence shown here is derived from an EMBL/GenBank/DDBJ whole genome shotgun (WGS) entry which is preliminary data.</text>
</comment>
<dbReference type="AlphaFoldDB" id="A0A8J7M0A7"/>
<accession>A0A8J7M0A7</accession>
<protein>
    <submittedName>
        <fullName evidence="1">Uncharacterized protein</fullName>
    </submittedName>
</protein>
<sequence>MFAKVYLSRRNLITLLSKICRKGNGEETACTIIKKDNLHPKYPQTMKKLSVIAVGYGVNFTGSTLYISRQVLKNLLTDLDKRKAGEEAACVVTINEAHTSELPRTIKIYALEDEEYYGVNRFPGAVHPADAGRLLTR</sequence>
<dbReference type="Proteomes" id="UP000636888">
    <property type="component" value="Unassembled WGS sequence"/>
</dbReference>
<dbReference type="RefSeq" id="WP_199383040.1">
    <property type="nucleotide sequence ID" value="NZ_JAEMHM010000004.1"/>
</dbReference>
<evidence type="ECO:0000313" key="2">
    <source>
        <dbReference type="Proteomes" id="UP000636888"/>
    </source>
</evidence>
<keyword evidence="2" id="KW-1185">Reference proteome</keyword>
<gene>
    <name evidence="1" type="ORF">JFN93_05715</name>
</gene>
<proteinExistence type="predicted"/>
<reference evidence="1" key="1">
    <citation type="submission" date="2020-12" db="EMBL/GenBank/DDBJ databases">
        <title>Geomonas sp. Red875, isolated from river sediment.</title>
        <authorList>
            <person name="Xu Z."/>
            <person name="Zhang Z."/>
            <person name="Masuda Y."/>
            <person name="Itoh H."/>
            <person name="Senoo K."/>
        </authorList>
    </citation>
    <scope>NUCLEOTIDE SEQUENCE</scope>
    <source>
        <strain evidence="1">Red875</strain>
    </source>
</reference>
<dbReference type="EMBL" id="JAEMHM010000004">
    <property type="protein sequence ID" value="MBJ6724197.1"/>
    <property type="molecule type" value="Genomic_DNA"/>
</dbReference>
<name>A0A8J7M0A7_9BACT</name>